<dbReference type="GO" id="GO:0051539">
    <property type="term" value="F:4 iron, 4 sulfur cluster binding"/>
    <property type="evidence" value="ECO:0007669"/>
    <property type="project" value="UniProtKB-KW"/>
</dbReference>
<proteinExistence type="predicted"/>
<name>A0A561WV68_9ACTN</name>
<keyword evidence="4" id="KW-0408">Iron</keyword>
<evidence type="ECO:0000313" key="8">
    <source>
        <dbReference type="Proteomes" id="UP000319927"/>
    </source>
</evidence>
<organism evidence="7 8">
    <name type="scientific">Micromonospora palomenae</name>
    <dbReference type="NCBI Taxonomy" id="1461247"/>
    <lineage>
        <taxon>Bacteria</taxon>
        <taxon>Bacillati</taxon>
        <taxon>Actinomycetota</taxon>
        <taxon>Actinomycetes</taxon>
        <taxon>Micromonosporales</taxon>
        <taxon>Micromonosporaceae</taxon>
        <taxon>Micromonospora</taxon>
    </lineage>
</organism>
<evidence type="ECO:0000256" key="2">
    <source>
        <dbReference type="ARBA" id="ARBA00022723"/>
    </source>
</evidence>
<dbReference type="Pfam" id="PF04879">
    <property type="entry name" value="Molybdop_Fe4S4"/>
    <property type="match status" value="1"/>
</dbReference>
<dbReference type="AlphaFoldDB" id="A0A561WV68"/>
<gene>
    <name evidence="7" type="ORF">FHX75_11879</name>
</gene>
<keyword evidence="8" id="KW-1185">Reference proteome</keyword>
<comment type="caution">
    <text evidence="7">The sequence shown here is derived from an EMBL/GenBank/DDBJ whole genome shotgun (WGS) entry which is preliminary data.</text>
</comment>
<dbReference type="Pfam" id="PF01568">
    <property type="entry name" value="Molydop_binding"/>
    <property type="match status" value="1"/>
</dbReference>
<dbReference type="Gene3D" id="3.40.50.740">
    <property type="match status" value="1"/>
</dbReference>
<reference evidence="7 8" key="1">
    <citation type="submission" date="2019-06" db="EMBL/GenBank/DDBJ databases">
        <title>Sequencing the genomes of 1000 actinobacteria strains.</title>
        <authorList>
            <person name="Klenk H.-P."/>
        </authorList>
    </citation>
    <scope>NUCLEOTIDE SEQUENCE [LARGE SCALE GENOMIC DNA]</scope>
    <source>
        <strain evidence="7 8">DSM 102131</strain>
    </source>
</reference>
<dbReference type="Gene3D" id="3.40.228.10">
    <property type="entry name" value="Dimethylsulfoxide Reductase, domain 2"/>
    <property type="match status" value="1"/>
</dbReference>
<keyword evidence="3" id="KW-0560">Oxidoreductase</keyword>
<keyword evidence="5" id="KW-0411">Iron-sulfur</keyword>
<dbReference type="InterPro" id="IPR050123">
    <property type="entry name" value="Prok_molybdopt-oxidoreductase"/>
</dbReference>
<dbReference type="GO" id="GO:0016491">
    <property type="term" value="F:oxidoreductase activity"/>
    <property type="evidence" value="ECO:0007669"/>
    <property type="project" value="UniProtKB-KW"/>
</dbReference>
<dbReference type="SUPFAM" id="SSF50692">
    <property type="entry name" value="ADC-like"/>
    <property type="match status" value="1"/>
</dbReference>
<dbReference type="RefSeq" id="WP_154936781.1">
    <property type="nucleotide sequence ID" value="NZ_VIXA01000001.1"/>
</dbReference>
<evidence type="ECO:0000313" key="7">
    <source>
        <dbReference type="EMBL" id="TWG27731.1"/>
    </source>
</evidence>
<accession>A0A561WV68</accession>
<sequence>MPGTTATRTAYRTCPLCEATCGLTLTIADDRVTHARGDREHVFSHGFVCPKGAAFPQLLADPDRLRRPLLRVDGTLREVGWDEAFAAVEAGLTAARAGGRDAVAAYLGNPTVHTMAGGLYAGPLLRALGTRNVFTASTVDQMPKHVSSGYLYGDPNTIPVPDLDRTDLLVLLGANPWESNGSLCTAPDFPGRLRALQARGGRFLVVDPRRTRTAAAADEHLPIRPGTDALLLFALVHTLFDENLVRLGRLAEHVTGLADVRELATAFAPERVADRCAVPAPRIRRLARELAAAPTAAVYGRVGTCTVAFGTLTSWLVDVVNVLTGNLDRPGGAMFPLAAHQRTRAAGPGKGFRTGRWASRVRGLPEVKGELPVATLADEIETPGEGRIRALITVAGNPVLSTANSDRLDRALASLDFMVSVDPYLNETTRHADVVLPPPDPARAGHYDFAFLTLSVRNVASYSPPVLPLAPDSLDECDILARLTLIAAGQGADADPAGLHEQLLGQVLADAAEALDRPAEELRALVAGNRPAERLLDARLRLGAYGDRFGQRPDGLSLTRLLEHPHGVDLGALRPRLPEVLRTPSGTVELCPPPIAADVARLRDARDAPPEGFVLVGRRHLRSNNSWMHNVPALVKGRDRCTLQVHPEDAAKLGLATGEDARVTSRVGSLVVAVEVTADTMPGVVSLPHGWGHDVPGTRQAVARAHAGVNANVLTDETAVDPLSGNVVLNGIPVRVQPA</sequence>
<dbReference type="PANTHER" id="PTHR43105:SF9">
    <property type="entry name" value="NADPH-FE(3+) OXIDOREDUCTASE SUBUNIT ALPHA"/>
    <property type="match status" value="1"/>
</dbReference>
<dbReference type="CDD" id="cd02782">
    <property type="entry name" value="MopB_CT_1"/>
    <property type="match status" value="1"/>
</dbReference>
<evidence type="ECO:0000256" key="1">
    <source>
        <dbReference type="ARBA" id="ARBA00022485"/>
    </source>
</evidence>
<dbReference type="PANTHER" id="PTHR43105">
    <property type="entry name" value="RESPIRATORY NITRATE REDUCTASE"/>
    <property type="match status" value="1"/>
</dbReference>
<dbReference type="InterPro" id="IPR006656">
    <property type="entry name" value="Mopterin_OxRdtase"/>
</dbReference>
<dbReference type="InterPro" id="IPR006657">
    <property type="entry name" value="MoPterin_dinucl-bd_dom"/>
</dbReference>
<dbReference type="SMART" id="SM00926">
    <property type="entry name" value="Molybdop_Fe4S4"/>
    <property type="match status" value="1"/>
</dbReference>
<feature type="domain" description="4Fe-4S Mo/W bis-MGD-type" evidence="6">
    <location>
        <begin position="7"/>
        <end position="63"/>
    </location>
</feature>
<evidence type="ECO:0000256" key="5">
    <source>
        <dbReference type="ARBA" id="ARBA00023014"/>
    </source>
</evidence>
<dbReference type="EMBL" id="VIXA01000001">
    <property type="protein sequence ID" value="TWG27731.1"/>
    <property type="molecule type" value="Genomic_DNA"/>
</dbReference>
<dbReference type="OrthoDB" id="7376058at2"/>
<protein>
    <submittedName>
        <fullName evidence="7">Anaerobic selenocysteine-containing dehydrogenase</fullName>
    </submittedName>
</protein>
<dbReference type="Pfam" id="PF00384">
    <property type="entry name" value="Molybdopterin"/>
    <property type="match status" value="1"/>
</dbReference>
<evidence type="ECO:0000256" key="3">
    <source>
        <dbReference type="ARBA" id="ARBA00023002"/>
    </source>
</evidence>
<dbReference type="Gene3D" id="2.20.25.90">
    <property type="entry name" value="ADC-like domains"/>
    <property type="match status" value="1"/>
</dbReference>
<dbReference type="InterPro" id="IPR006963">
    <property type="entry name" value="Mopterin_OxRdtase_4Fe-4S_dom"/>
</dbReference>
<dbReference type="GO" id="GO:0016020">
    <property type="term" value="C:membrane"/>
    <property type="evidence" value="ECO:0007669"/>
    <property type="project" value="TreeGrafter"/>
</dbReference>
<dbReference type="InterPro" id="IPR009010">
    <property type="entry name" value="Asp_de-COase-like_dom_sf"/>
</dbReference>
<dbReference type="GO" id="GO:0043546">
    <property type="term" value="F:molybdopterin cofactor binding"/>
    <property type="evidence" value="ECO:0007669"/>
    <property type="project" value="InterPro"/>
</dbReference>
<dbReference type="Gene3D" id="2.40.40.20">
    <property type="match status" value="1"/>
</dbReference>
<evidence type="ECO:0000259" key="6">
    <source>
        <dbReference type="PROSITE" id="PS51669"/>
    </source>
</evidence>
<keyword evidence="2" id="KW-0479">Metal-binding</keyword>
<dbReference type="Proteomes" id="UP000319927">
    <property type="component" value="Unassembled WGS sequence"/>
</dbReference>
<dbReference type="SUPFAM" id="SSF53706">
    <property type="entry name" value="Formate dehydrogenase/DMSO reductase, domains 1-3"/>
    <property type="match status" value="1"/>
</dbReference>
<keyword evidence="1" id="KW-0004">4Fe-4S</keyword>
<dbReference type="GO" id="GO:0046872">
    <property type="term" value="F:metal ion binding"/>
    <property type="evidence" value="ECO:0007669"/>
    <property type="project" value="UniProtKB-KW"/>
</dbReference>
<dbReference type="PROSITE" id="PS51669">
    <property type="entry name" value="4FE4S_MOW_BIS_MGD"/>
    <property type="match status" value="1"/>
</dbReference>
<evidence type="ECO:0000256" key="4">
    <source>
        <dbReference type="ARBA" id="ARBA00023004"/>
    </source>
</evidence>